<dbReference type="HOGENOM" id="CLU_1105679_0_0_0"/>
<dbReference type="Proteomes" id="UP000000925">
    <property type="component" value="Chromosome"/>
</dbReference>
<evidence type="ECO:0000313" key="2">
    <source>
        <dbReference type="Proteomes" id="UP000000925"/>
    </source>
</evidence>
<dbReference type="AlphaFoldDB" id="D5EQA6"/>
<name>D5EQA6_CORAD</name>
<proteinExistence type="predicted"/>
<keyword evidence="2" id="KW-1185">Reference proteome</keyword>
<evidence type="ECO:0000313" key="1">
    <source>
        <dbReference type="EMBL" id="ADE53874.1"/>
    </source>
</evidence>
<reference evidence="1 2" key="1">
    <citation type="journal article" date="2010" name="Stand. Genomic Sci.">
        <title>Complete genome sequence of Coraliomargarita akajimensis type strain (04OKA010-24).</title>
        <authorList>
            <person name="Mavromatis K."/>
            <person name="Abt B."/>
            <person name="Brambilla E."/>
            <person name="Lapidus A."/>
            <person name="Copeland A."/>
            <person name="Deshpande S."/>
            <person name="Nolan M."/>
            <person name="Lucas S."/>
            <person name="Tice H."/>
            <person name="Cheng J.F."/>
            <person name="Han C."/>
            <person name="Detter J.C."/>
            <person name="Woyke T."/>
            <person name="Goodwin L."/>
            <person name="Pitluck S."/>
            <person name="Held B."/>
            <person name="Brettin T."/>
            <person name="Tapia R."/>
            <person name="Ivanova N."/>
            <person name="Mikhailova N."/>
            <person name="Pati A."/>
            <person name="Liolios K."/>
            <person name="Chen A."/>
            <person name="Palaniappan K."/>
            <person name="Land M."/>
            <person name="Hauser L."/>
            <person name="Chang Y.J."/>
            <person name="Jeffries C.D."/>
            <person name="Rohde M."/>
            <person name="Goker M."/>
            <person name="Bristow J."/>
            <person name="Eisen J.A."/>
            <person name="Markowitz V."/>
            <person name="Hugenholtz P."/>
            <person name="Klenk H.P."/>
            <person name="Kyrpides N.C."/>
        </authorList>
    </citation>
    <scope>NUCLEOTIDE SEQUENCE [LARGE SCALE GENOMIC DNA]</scope>
    <source>
        <strain evidence="2">DSM 45221 / IAM 15411 / JCM 23193 / KCTC 12865</strain>
    </source>
</reference>
<dbReference type="KEGG" id="caa:Caka_0850"/>
<protein>
    <submittedName>
        <fullName evidence="1">Uncharacterized protein</fullName>
    </submittedName>
</protein>
<gene>
    <name evidence="1" type="ordered locus">Caka_0850</name>
</gene>
<dbReference type="STRING" id="583355.Caka_0850"/>
<accession>D5EQA6</accession>
<organism evidence="1 2">
    <name type="scientific">Coraliomargarita akajimensis (strain DSM 45221 / IAM 15411 / JCM 23193 / KCTC 12865 / 04OKA010-24)</name>
    <dbReference type="NCBI Taxonomy" id="583355"/>
    <lineage>
        <taxon>Bacteria</taxon>
        <taxon>Pseudomonadati</taxon>
        <taxon>Verrucomicrobiota</taxon>
        <taxon>Opitutia</taxon>
        <taxon>Puniceicoccales</taxon>
        <taxon>Coraliomargaritaceae</taxon>
        <taxon>Coraliomargarita</taxon>
    </lineage>
</organism>
<dbReference type="EMBL" id="CP001998">
    <property type="protein sequence ID" value="ADE53874.1"/>
    <property type="molecule type" value="Genomic_DNA"/>
</dbReference>
<sequence>MVRDVGLWLFGLLLFVASYATAETWTLTDRQGRSIVVEEIFYDGVNLSIRRVDDYRKIKLNPKLLTDECWQGLNREFGSAVKLRMEVTRRTKTSSDRDRQVNYTSFSYTHSTEQKDIQKRTIYDIEIRSPSYFSSDVRVEYFIFSDEEVDYGRESRIAKINEPILLSVSKTLEKSERSYSSTYSGTYYKRESGNTKADVVVRVYNLEGALICEYTTSQKVKDRFLGLESLLKQRMGTSATVAQQSTDLDDL</sequence>